<feature type="region of interest" description="Disordered" evidence="1">
    <location>
        <begin position="1"/>
        <end position="29"/>
    </location>
</feature>
<sequence length="1097" mass="120803">MQTSEEEASAPPGPAFVPPTSSPQTDSGRVATPLLDRVLAPNACENPFLKAAKALGLETVPAATPVRCGSSSRSSEVSNMVDVQKNSVQAKSYACETFWSPKKRSSLVPGNGQDACSPGNKEAVTVAASGQKSSTRPERDQLGPRRPRLCLSRAREREAPPWRPPKVLQSPMKQASAGLRNDCSAISTCDALPSSAKLQNARLEEHAFTPWRPSIIENIPAASSASNGGISGIEDPQTHRVDADATVASLVTDASMEDAWSRALLWIQDQQRIRSSGTEDSEQDAKIQTAAESVVREAAAEAAAHTQTTEGGIKSTAPDHVATTDDTCRALWPLQNVALYQQWLMSIREQWLERVGHRQEQLLMHTTSDTSGGSPKTFGSLAIAPNPTKYLRSNAYPAGEEGERLRQKHRQEIDALVQEGRDRLEQLLGATQKSLAAITNELRRQEHVLLYVRVQHAYERRILRERGTVADTTPRLSAEAHVQHALRECIYETHPRVFSVPDEWASSRKLRAVRHALEELVRFNPVANGMQARREWARRQRLDSQTLVKPAPPTAASSKPLPFEAALRTCIEVLGEHRFERPPPTLETLGDHLKRIRATHPAMYTWYQDLHDVVQGATYGNALEMHLFLSLLATCSPNSSIAANTINALLNYRAISQVRRPRFGSYPMNSLLNYLAGCLGVPSGSKVTAFLDNLLHPDTSQRITVDTHMQKVLLGGSGRLTLNAREYEAIEAVFRAAAEALNEPCPCRLQSCLWTIQAGPISYAAELVRYRRRAEIELHLAETEHAAELERDPELVARLGHLLLELGYLNEFERVIVEARSVLRVQCFVYVPIRRETVRGMRAHIAMRLAFARRQRRTLLPRERAELALFESSIAAAEASGHIESQLEHFEDRKHVVADLHRYTRLVLHAFPYLISVAFTIHPAACSTSDALEMPLLRAEMGRSPARVLSSHGSRGSERTLALLPLPEGHWVGHGADTSAGQRSMQVAALSPNQASGLSTAPHNGFSTMQAQTGQAVVDAVNGAPGCVEAATTAPTTSAGTGDNDDADPNDDDDDVDDDDDDGDDDDEDDDWDPYFGTHQWFTDARQRFGIQTLWHS</sequence>
<name>M1V3U2_CYAM1</name>
<dbReference type="OrthoDB" id="10518224at2759"/>
<keyword evidence="3" id="KW-1185">Reference proteome</keyword>
<feature type="compositionally biased region" description="Pro residues" evidence="1">
    <location>
        <begin position="11"/>
        <end position="21"/>
    </location>
</feature>
<evidence type="ECO:0000256" key="1">
    <source>
        <dbReference type="SAM" id="MobiDB-lite"/>
    </source>
</evidence>
<dbReference type="Proteomes" id="UP000007014">
    <property type="component" value="Chromosome 2"/>
</dbReference>
<reference evidence="2 3" key="1">
    <citation type="journal article" date="2004" name="Nature">
        <title>Genome sequence of the ultrasmall unicellular red alga Cyanidioschyzon merolae 10D.</title>
        <authorList>
            <person name="Matsuzaki M."/>
            <person name="Misumi O."/>
            <person name="Shin-i T."/>
            <person name="Maruyama S."/>
            <person name="Takahara M."/>
            <person name="Miyagishima S."/>
            <person name="Mori T."/>
            <person name="Nishida K."/>
            <person name="Yagisawa F."/>
            <person name="Nishida K."/>
            <person name="Yoshida Y."/>
            <person name="Nishimura Y."/>
            <person name="Nakao S."/>
            <person name="Kobayashi T."/>
            <person name="Momoyama Y."/>
            <person name="Higashiyama T."/>
            <person name="Minoda A."/>
            <person name="Sano M."/>
            <person name="Nomoto H."/>
            <person name="Oishi K."/>
            <person name="Hayashi H."/>
            <person name="Ohta F."/>
            <person name="Nishizaka S."/>
            <person name="Haga S."/>
            <person name="Miura S."/>
            <person name="Morishita T."/>
            <person name="Kabeya Y."/>
            <person name="Terasawa K."/>
            <person name="Suzuki Y."/>
            <person name="Ishii Y."/>
            <person name="Asakawa S."/>
            <person name="Takano H."/>
            <person name="Ohta N."/>
            <person name="Kuroiwa H."/>
            <person name="Tanaka K."/>
            <person name="Shimizu N."/>
            <person name="Sugano S."/>
            <person name="Sato N."/>
            <person name="Nozaki H."/>
            <person name="Ogasawara N."/>
            <person name="Kohara Y."/>
            <person name="Kuroiwa T."/>
        </authorList>
    </citation>
    <scope>NUCLEOTIDE SEQUENCE [LARGE SCALE GENOMIC DNA]</scope>
    <source>
        <strain evidence="2 3">10D</strain>
    </source>
</reference>
<feature type="compositionally biased region" description="Acidic residues" evidence="1">
    <location>
        <begin position="1043"/>
        <end position="1073"/>
    </location>
</feature>
<feature type="region of interest" description="Disordered" evidence="1">
    <location>
        <begin position="60"/>
        <end position="80"/>
    </location>
</feature>
<dbReference type="HOGENOM" id="CLU_283772_0_0_1"/>
<proteinExistence type="predicted"/>
<organism evidence="2 3">
    <name type="scientific">Cyanidioschyzon merolae (strain NIES-3377 / 10D)</name>
    <name type="common">Unicellular red alga</name>
    <dbReference type="NCBI Taxonomy" id="280699"/>
    <lineage>
        <taxon>Eukaryota</taxon>
        <taxon>Rhodophyta</taxon>
        <taxon>Bangiophyceae</taxon>
        <taxon>Cyanidiales</taxon>
        <taxon>Cyanidiaceae</taxon>
        <taxon>Cyanidioschyzon</taxon>
    </lineage>
</organism>
<dbReference type="EMBL" id="AP006484">
    <property type="protein sequence ID" value="BAM78935.1"/>
    <property type="molecule type" value="Genomic_DNA"/>
</dbReference>
<evidence type="ECO:0000313" key="2">
    <source>
        <dbReference type="EMBL" id="BAM78935.1"/>
    </source>
</evidence>
<dbReference type="RefSeq" id="XP_005535221.1">
    <property type="nucleotide sequence ID" value="XM_005535164.1"/>
</dbReference>
<feature type="region of interest" description="Disordered" evidence="1">
    <location>
        <begin position="1031"/>
        <end position="1078"/>
    </location>
</feature>
<dbReference type="Gramene" id="CMB136CT">
    <property type="protein sequence ID" value="CMB136CT"/>
    <property type="gene ID" value="CMB136C"/>
</dbReference>
<evidence type="ECO:0000313" key="3">
    <source>
        <dbReference type="Proteomes" id="UP000007014"/>
    </source>
</evidence>
<accession>M1V3U2</accession>
<feature type="region of interest" description="Disordered" evidence="1">
    <location>
        <begin position="104"/>
        <end position="169"/>
    </location>
</feature>
<reference evidence="2 3" key="2">
    <citation type="journal article" date="2007" name="BMC Biol.">
        <title>A 100%-complete sequence reveals unusually simple genomic features in the hot-spring red alga Cyanidioschyzon merolae.</title>
        <authorList>
            <person name="Nozaki H."/>
            <person name="Takano H."/>
            <person name="Misumi O."/>
            <person name="Terasawa K."/>
            <person name="Matsuzaki M."/>
            <person name="Maruyama S."/>
            <person name="Nishida K."/>
            <person name="Yagisawa F."/>
            <person name="Yoshida Y."/>
            <person name="Fujiwara T."/>
            <person name="Takio S."/>
            <person name="Tamura K."/>
            <person name="Chung S.J."/>
            <person name="Nakamura S."/>
            <person name="Kuroiwa H."/>
            <person name="Tanaka K."/>
            <person name="Sato N."/>
            <person name="Kuroiwa T."/>
        </authorList>
    </citation>
    <scope>NUCLEOTIDE SEQUENCE [LARGE SCALE GENOMIC DNA]</scope>
    <source>
        <strain evidence="2 3">10D</strain>
    </source>
</reference>
<protein>
    <submittedName>
        <fullName evidence="2">Uncharacterized protein</fullName>
    </submittedName>
</protein>
<feature type="compositionally biased region" description="Low complexity" evidence="1">
    <location>
        <begin position="1031"/>
        <end position="1042"/>
    </location>
</feature>
<dbReference type="GeneID" id="16992341"/>
<dbReference type="KEGG" id="cme:CYME_CMB136C"/>
<gene>
    <name evidence="2" type="ORF">CYME_CMB136C</name>
</gene>
<dbReference type="AlphaFoldDB" id="M1V3U2"/>